<evidence type="ECO:0000256" key="11">
    <source>
        <dbReference type="ARBA" id="ARBA00023136"/>
    </source>
</evidence>
<keyword evidence="20" id="KW-1185">Reference proteome</keyword>
<dbReference type="Gene3D" id="2.170.130.10">
    <property type="entry name" value="TonB-dependent receptor, plug domain"/>
    <property type="match status" value="1"/>
</dbReference>
<dbReference type="Proteomes" id="UP000218272">
    <property type="component" value="Chromosome SCLO_1"/>
</dbReference>
<dbReference type="InterPro" id="IPR037066">
    <property type="entry name" value="Plug_dom_sf"/>
</dbReference>
<dbReference type="PANTHER" id="PTHR32552:SF74">
    <property type="entry name" value="HYDROXAMATE SIDEROPHORE RECEPTOR FHUE"/>
    <property type="match status" value="1"/>
</dbReference>
<dbReference type="GO" id="GO:0009279">
    <property type="term" value="C:cell outer membrane"/>
    <property type="evidence" value="ECO:0007669"/>
    <property type="project" value="UniProtKB-SubCell"/>
</dbReference>
<dbReference type="Pfam" id="PF07715">
    <property type="entry name" value="Plug"/>
    <property type="match status" value="1"/>
</dbReference>
<feature type="compositionally biased region" description="Polar residues" evidence="17">
    <location>
        <begin position="108"/>
        <end position="132"/>
    </location>
</feature>
<keyword evidence="7" id="KW-0732">Signal</keyword>
<keyword evidence="10 16" id="KW-0798">TonB box</keyword>
<sequence>MPAHAQRSENEARNFEIPAQTLRSAITEYGRQAGVQVTAGTSLLEGKRSSAISGRLSPAEALSRLLAGTGLTWRWIDRNTVAMEVAPRVSDGAIQLGSVRVEGANASGVRSGNGLSASNSPARTEGTGSYTSSALTIGKSEQSLRDVPQSVSVITRQRLEDQNLRTLTEALGQATGISVTSFDANRASYSSRGFEIDSLLVDGVPINNGNDDVNATASPDMIMYDRVEVLRGPNGLFQGAGNPAASINLVRKRPLANTSLSAAISAGSWNNYRGEIDITGPISKDGRLRARLAGAYQENDYFYDVVHQKRSAIYGVVESDLTPDTLISIGGAYQWLDGPSGQNIPFYSGGIDIGLPRSTYLGLAWTYYNFRNRYAFAEVKQRLSGEWKITALANYTRGLSNSNGGGISGDVRLGIDPQTALGNWGVSTPMRDYRSLQLGFDVFANGPFMLFGRKQELIFGATTRTQRGGYNMLSGRRIGTMNIFDWNPYIIEEPPLNTAIFMAPVYSSKQSGIYGSLRMNPVARLKLILGSRVSWWKRESRYNPDAVWAFGSSSQRESDVVTPYAGATYDLTETLSLYASYSDVFQPQDGLTWDGGGLKPIVGSNYELGIKGAFFEGALNASLAFYKILQRNRAIPDPEHPCVNGFCFSISGGEVRSQGIEFDISGELVQDLQIAAGYTYNDNEYTHDRDSSGDPTKREGSIFHTGTPRHLIKLWATYQPQARLNRLSVGGGLNYQSSFFSDWGTAILRQGGYALVSLRAGYKLSDSLSLSANVDNLLDKRYWAKFGNVGGSNQYGQPRSFTVTLRGNF</sequence>
<dbReference type="SMART" id="SM00965">
    <property type="entry name" value="STN"/>
    <property type="match status" value="1"/>
</dbReference>
<keyword evidence="3 14" id="KW-0813">Transport</keyword>
<comment type="subcellular location">
    <subcellularLocation>
        <location evidence="1 14">Cell outer membrane</location>
        <topology evidence="1 14">Multi-pass membrane protein</topology>
    </subcellularLocation>
</comment>
<comment type="similarity">
    <text evidence="2 14 16">Belongs to the TonB-dependent receptor family.</text>
</comment>
<dbReference type="GO" id="GO:0015891">
    <property type="term" value="P:siderophore transport"/>
    <property type="evidence" value="ECO:0007669"/>
    <property type="project" value="InterPro"/>
</dbReference>
<dbReference type="AlphaFoldDB" id="A0A1E1EYQ0"/>
<feature type="region of interest" description="Disordered" evidence="17">
    <location>
        <begin position="107"/>
        <end position="132"/>
    </location>
</feature>
<keyword evidence="4 14" id="KW-1134">Transmembrane beta strand</keyword>
<dbReference type="SUPFAM" id="SSF56935">
    <property type="entry name" value="Porins"/>
    <property type="match status" value="1"/>
</dbReference>
<feature type="domain" description="Secretin/TonB short N-terminal" evidence="18">
    <location>
        <begin position="35"/>
        <end position="86"/>
    </location>
</feature>
<name>A0A1E1EYQ0_9SPHN</name>
<accession>A0A1E1EYQ0</accession>
<dbReference type="GO" id="GO:0015344">
    <property type="term" value="F:siderophore uptake transmembrane transporter activity"/>
    <property type="evidence" value="ECO:0007669"/>
    <property type="project" value="TreeGrafter"/>
</dbReference>
<evidence type="ECO:0000259" key="18">
    <source>
        <dbReference type="SMART" id="SM00965"/>
    </source>
</evidence>
<feature type="short sequence motif" description="TonB C-terminal box" evidence="15">
    <location>
        <begin position="792"/>
        <end position="809"/>
    </location>
</feature>
<dbReference type="Gene3D" id="3.55.50.30">
    <property type="match status" value="1"/>
</dbReference>
<evidence type="ECO:0000256" key="1">
    <source>
        <dbReference type="ARBA" id="ARBA00004571"/>
    </source>
</evidence>
<dbReference type="InterPro" id="IPR010917">
    <property type="entry name" value="TonB_rcpt_CS"/>
</dbReference>
<dbReference type="Pfam" id="PF00593">
    <property type="entry name" value="TonB_dep_Rec_b-barrel"/>
    <property type="match status" value="1"/>
</dbReference>
<dbReference type="CDD" id="cd01347">
    <property type="entry name" value="ligand_gated_channel"/>
    <property type="match status" value="1"/>
</dbReference>
<keyword evidence="11 14" id="KW-0472">Membrane</keyword>
<dbReference type="InterPro" id="IPR012910">
    <property type="entry name" value="Plug_dom"/>
</dbReference>
<keyword evidence="12 19" id="KW-0675">Receptor</keyword>
<dbReference type="InterPro" id="IPR039426">
    <property type="entry name" value="TonB-dep_rcpt-like"/>
</dbReference>
<evidence type="ECO:0000256" key="15">
    <source>
        <dbReference type="PROSITE-ProRule" id="PRU10144"/>
    </source>
</evidence>
<reference evidence="19 20" key="1">
    <citation type="submission" date="2016-10" db="EMBL/GenBank/DDBJ databases">
        <title>Complete Genome Sequence of the Nonylphenol-Degrading Bacterium Sphingobium cloacae JCM 10874T.</title>
        <authorList>
            <person name="Ootsuka M."/>
            <person name="Nishizawa T."/>
            <person name="Ohta H."/>
        </authorList>
    </citation>
    <scope>NUCLEOTIDE SEQUENCE [LARGE SCALE GENOMIC DNA]</scope>
    <source>
        <strain evidence="19 20">JCM 10874</strain>
    </source>
</reference>
<evidence type="ECO:0000256" key="17">
    <source>
        <dbReference type="SAM" id="MobiDB-lite"/>
    </source>
</evidence>
<gene>
    <name evidence="19" type="ORF">SCLO_1003400</name>
</gene>
<evidence type="ECO:0000256" key="2">
    <source>
        <dbReference type="ARBA" id="ARBA00009810"/>
    </source>
</evidence>
<evidence type="ECO:0000256" key="9">
    <source>
        <dbReference type="ARBA" id="ARBA00023065"/>
    </source>
</evidence>
<dbReference type="GO" id="GO:0038023">
    <property type="term" value="F:signaling receptor activity"/>
    <property type="evidence" value="ECO:0007669"/>
    <property type="project" value="InterPro"/>
</dbReference>
<dbReference type="PROSITE" id="PS52016">
    <property type="entry name" value="TONB_DEPENDENT_REC_3"/>
    <property type="match status" value="1"/>
</dbReference>
<dbReference type="InterPro" id="IPR011662">
    <property type="entry name" value="Secretin/TonB_short_N"/>
</dbReference>
<proteinExistence type="inferred from homology"/>
<evidence type="ECO:0000256" key="14">
    <source>
        <dbReference type="PROSITE-ProRule" id="PRU01360"/>
    </source>
</evidence>
<keyword evidence="5" id="KW-0410">Iron transport</keyword>
<evidence type="ECO:0000256" key="10">
    <source>
        <dbReference type="ARBA" id="ARBA00023077"/>
    </source>
</evidence>
<dbReference type="Gene3D" id="2.40.170.20">
    <property type="entry name" value="TonB-dependent receptor, beta-barrel domain"/>
    <property type="match status" value="1"/>
</dbReference>
<protein>
    <submittedName>
        <fullName evidence="19">Fe(III)-pyochelin receptor</fullName>
    </submittedName>
</protein>
<evidence type="ECO:0000313" key="20">
    <source>
        <dbReference type="Proteomes" id="UP000218272"/>
    </source>
</evidence>
<evidence type="ECO:0000256" key="8">
    <source>
        <dbReference type="ARBA" id="ARBA00023004"/>
    </source>
</evidence>
<evidence type="ECO:0000256" key="7">
    <source>
        <dbReference type="ARBA" id="ARBA00022729"/>
    </source>
</evidence>
<keyword evidence="6 14" id="KW-0812">Transmembrane</keyword>
<evidence type="ECO:0000256" key="13">
    <source>
        <dbReference type="ARBA" id="ARBA00023237"/>
    </source>
</evidence>
<dbReference type="KEGG" id="sclo:SCLO_1003400"/>
<dbReference type="InterPro" id="IPR010105">
    <property type="entry name" value="TonB_sidphr_rcpt"/>
</dbReference>
<dbReference type="PANTHER" id="PTHR32552">
    <property type="entry name" value="FERRICHROME IRON RECEPTOR-RELATED"/>
    <property type="match status" value="1"/>
</dbReference>
<dbReference type="PROSITE" id="PS01156">
    <property type="entry name" value="TONB_DEPENDENT_REC_2"/>
    <property type="match status" value="1"/>
</dbReference>
<dbReference type="FunFam" id="2.170.130.10:FF:000010">
    <property type="entry name" value="Ferripyoverdine receptor"/>
    <property type="match status" value="1"/>
</dbReference>
<evidence type="ECO:0000256" key="12">
    <source>
        <dbReference type="ARBA" id="ARBA00023170"/>
    </source>
</evidence>
<evidence type="ECO:0000256" key="3">
    <source>
        <dbReference type="ARBA" id="ARBA00022448"/>
    </source>
</evidence>
<organism evidence="19 20">
    <name type="scientific">Sphingobium cloacae</name>
    <dbReference type="NCBI Taxonomy" id="120107"/>
    <lineage>
        <taxon>Bacteria</taxon>
        <taxon>Pseudomonadati</taxon>
        <taxon>Pseudomonadota</taxon>
        <taxon>Alphaproteobacteria</taxon>
        <taxon>Sphingomonadales</taxon>
        <taxon>Sphingomonadaceae</taxon>
        <taxon>Sphingobium</taxon>
    </lineage>
</organism>
<evidence type="ECO:0000313" key="19">
    <source>
        <dbReference type="EMBL" id="BAV63380.1"/>
    </source>
</evidence>
<keyword evidence="13 14" id="KW-0998">Cell outer membrane</keyword>
<evidence type="ECO:0000256" key="16">
    <source>
        <dbReference type="RuleBase" id="RU003357"/>
    </source>
</evidence>
<dbReference type="NCBIfam" id="TIGR01783">
    <property type="entry name" value="TonB-siderophor"/>
    <property type="match status" value="1"/>
</dbReference>
<keyword evidence="8" id="KW-0408">Iron</keyword>
<evidence type="ECO:0000256" key="6">
    <source>
        <dbReference type="ARBA" id="ARBA00022692"/>
    </source>
</evidence>
<evidence type="ECO:0000256" key="4">
    <source>
        <dbReference type="ARBA" id="ARBA00022452"/>
    </source>
</evidence>
<dbReference type="EMBL" id="AP017655">
    <property type="protein sequence ID" value="BAV63380.1"/>
    <property type="molecule type" value="Genomic_DNA"/>
</dbReference>
<evidence type="ECO:0000256" key="5">
    <source>
        <dbReference type="ARBA" id="ARBA00022496"/>
    </source>
</evidence>
<dbReference type="InterPro" id="IPR036942">
    <property type="entry name" value="Beta-barrel_TonB_sf"/>
</dbReference>
<keyword evidence="9" id="KW-0406">Ion transport</keyword>
<dbReference type="Pfam" id="PF07660">
    <property type="entry name" value="STN"/>
    <property type="match status" value="1"/>
</dbReference>
<dbReference type="InterPro" id="IPR000531">
    <property type="entry name" value="Beta-barrel_TonB"/>
</dbReference>